<dbReference type="SUPFAM" id="SSF56219">
    <property type="entry name" value="DNase I-like"/>
    <property type="match status" value="1"/>
</dbReference>
<dbReference type="EMBL" id="WOCE01000015">
    <property type="protein sequence ID" value="KAE9598417.1"/>
    <property type="molecule type" value="Genomic_DNA"/>
</dbReference>
<organism evidence="1 2">
    <name type="scientific">Lupinus albus</name>
    <name type="common">White lupine</name>
    <name type="synonym">Lupinus termis</name>
    <dbReference type="NCBI Taxonomy" id="3870"/>
    <lineage>
        <taxon>Eukaryota</taxon>
        <taxon>Viridiplantae</taxon>
        <taxon>Streptophyta</taxon>
        <taxon>Embryophyta</taxon>
        <taxon>Tracheophyta</taxon>
        <taxon>Spermatophyta</taxon>
        <taxon>Magnoliopsida</taxon>
        <taxon>eudicotyledons</taxon>
        <taxon>Gunneridae</taxon>
        <taxon>Pentapetalae</taxon>
        <taxon>rosids</taxon>
        <taxon>fabids</taxon>
        <taxon>Fabales</taxon>
        <taxon>Fabaceae</taxon>
        <taxon>Papilionoideae</taxon>
        <taxon>50 kb inversion clade</taxon>
        <taxon>genistoids sensu lato</taxon>
        <taxon>core genistoids</taxon>
        <taxon>Genisteae</taxon>
        <taxon>Lupinus</taxon>
    </lineage>
</organism>
<dbReference type="PANTHER" id="PTHR33710">
    <property type="entry name" value="BNAC02G09200D PROTEIN"/>
    <property type="match status" value="1"/>
</dbReference>
<dbReference type="AlphaFoldDB" id="A0A6A4PEA9"/>
<accession>A0A6A4PEA9</accession>
<evidence type="ECO:0000313" key="2">
    <source>
        <dbReference type="Proteomes" id="UP000447434"/>
    </source>
</evidence>
<keyword evidence="1" id="KW-0269">Exonuclease</keyword>
<dbReference type="OrthoDB" id="1750912at2759"/>
<keyword evidence="1" id="KW-0378">Hydrolase</keyword>
<reference evidence="2" key="1">
    <citation type="journal article" date="2020" name="Nat. Commun.">
        <title>Genome sequence of the cluster root forming white lupin.</title>
        <authorList>
            <person name="Hufnagel B."/>
            <person name="Marques A."/>
            <person name="Soriano A."/>
            <person name="Marques L."/>
            <person name="Divol F."/>
            <person name="Doumas P."/>
            <person name="Sallet E."/>
            <person name="Mancinotti D."/>
            <person name="Carrere S."/>
            <person name="Marande W."/>
            <person name="Arribat S."/>
            <person name="Keller J."/>
            <person name="Huneau C."/>
            <person name="Blein T."/>
            <person name="Aime D."/>
            <person name="Laguerre M."/>
            <person name="Taylor J."/>
            <person name="Schubert V."/>
            <person name="Nelson M."/>
            <person name="Geu-Flores F."/>
            <person name="Crespi M."/>
            <person name="Gallardo-Guerrero K."/>
            <person name="Delaux P.-M."/>
            <person name="Salse J."/>
            <person name="Berges H."/>
            <person name="Guyot R."/>
            <person name="Gouzy J."/>
            <person name="Peret B."/>
        </authorList>
    </citation>
    <scope>NUCLEOTIDE SEQUENCE [LARGE SCALE GENOMIC DNA]</scope>
    <source>
        <strain evidence="2">cv. Amiga</strain>
    </source>
</reference>
<dbReference type="PANTHER" id="PTHR33710:SF64">
    <property type="entry name" value="ENDONUCLEASE_EXONUCLEASE_PHOSPHATASE DOMAIN-CONTAINING PROTEIN"/>
    <property type="match status" value="1"/>
</dbReference>
<dbReference type="Proteomes" id="UP000447434">
    <property type="component" value="Chromosome 15"/>
</dbReference>
<proteinExistence type="predicted"/>
<keyword evidence="2" id="KW-1185">Reference proteome</keyword>
<gene>
    <name evidence="1" type="ORF">Lalb_Chr15g0080611</name>
</gene>
<protein>
    <submittedName>
        <fullName evidence="1">Putative endonuclease/exonuclease/phosphatase</fullName>
    </submittedName>
</protein>
<name>A0A6A4PEA9_LUPAL</name>
<dbReference type="GO" id="GO:0004519">
    <property type="term" value="F:endonuclease activity"/>
    <property type="evidence" value="ECO:0007669"/>
    <property type="project" value="UniProtKB-KW"/>
</dbReference>
<dbReference type="InterPro" id="IPR036691">
    <property type="entry name" value="Endo/exonu/phosph_ase_sf"/>
</dbReference>
<dbReference type="GO" id="GO:0004527">
    <property type="term" value="F:exonuclease activity"/>
    <property type="evidence" value="ECO:0007669"/>
    <property type="project" value="UniProtKB-KW"/>
</dbReference>
<dbReference type="Gene3D" id="3.60.10.10">
    <property type="entry name" value="Endonuclease/exonuclease/phosphatase"/>
    <property type="match status" value="1"/>
</dbReference>
<keyword evidence="1" id="KW-0540">Nuclease</keyword>
<sequence>MVLTLIGSSNLPLGDLVVYSAFGRLINFKSRLSRVGNLGVIGKYEDSTELCHIVNVYSPCNYKEKRQVWLDLGQWKNESPNNLWCFAGDFNSVKCNEEHKGRESHGRKKEMFDFSCFINNLELLDLPLVGRRFTWFKGDGKTMSRLDRFLLSSTWPINGQIWCKRVSSEWFLIIVRWFFRISIGIGSKTFPCAQRLVRT</sequence>
<evidence type="ECO:0000313" key="1">
    <source>
        <dbReference type="EMBL" id="KAE9598417.1"/>
    </source>
</evidence>
<comment type="caution">
    <text evidence="1">The sequence shown here is derived from an EMBL/GenBank/DDBJ whole genome shotgun (WGS) entry which is preliminary data.</text>
</comment>
<keyword evidence="1" id="KW-0255">Endonuclease</keyword>